<dbReference type="GO" id="GO:0046872">
    <property type="term" value="F:metal ion binding"/>
    <property type="evidence" value="ECO:0007669"/>
    <property type="project" value="UniProtKB-KW"/>
</dbReference>
<keyword evidence="4" id="KW-0378">Hydrolase</keyword>
<evidence type="ECO:0000256" key="5">
    <source>
        <dbReference type="ARBA" id="ARBA00023004"/>
    </source>
</evidence>
<comment type="caution">
    <text evidence="9">The sequence shown here is derived from an EMBL/GenBank/DDBJ whole genome shotgun (WGS) entry which is preliminary data.</text>
</comment>
<dbReference type="InterPro" id="IPR036895">
    <property type="entry name" value="Uracil-DNA_glycosylase-like_sf"/>
</dbReference>
<keyword evidence="1" id="KW-0004">4Fe-4S</keyword>
<protein>
    <submittedName>
        <fullName evidence="9">Uracil-DNA glycosylase, family 4</fullName>
    </submittedName>
</protein>
<dbReference type="AlphaFoldDB" id="U2YTU5"/>
<dbReference type="PANTHER" id="PTHR33693:SF1">
    <property type="entry name" value="TYPE-4 URACIL-DNA GLYCOSYLASE"/>
    <property type="match status" value="1"/>
</dbReference>
<accession>U2YTU5</accession>
<dbReference type="Pfam" id="PF03167">
    <property type="entry name" value="UDG"/>
    <property type="match status" value="1"/>
</dbReference>
<keyword evidence="10" id="KW-1185">Reference proteome</keyword>
<dbReference type="PANTHER" id="PTHR33693">
    <property type="entry name" value="TYPE-5 URACIL-DNA GLYCOSYLASE"/>
    <property type="match status" value="1"/>
</dbReference>
<evidence type="ECO:0000313" key="9">
    <source>
        <dbReference type="EMBL" id="GAD52177.1"/>
    </source>
</evidence>
<evidence type="ECO:0000313" key="10">
    <source>
        <dbReference type="Proteomes" id="UP000016986"/>
    </source>
</evidence>
<evidence type="ECO:0000256" key="1">
    <source>
        <dbReference type="ARBA" id="ARBA00022485"/>
    </source>
</evidence>
<dbReference type="GO" id="GO:0097506">
    <property type="term" value="F:deaminated base DNA N-glycosylase activity"/>
    <property type="evidence" value="ECO:0007669"/>
    <property type="project" value="UniProtKB-ARBA"/>
</dbReference>
<dbReference type="InterPro" id="IPR051536">
    <property type="entry name" value="UDG_Type-4/5"/>
</dbReference>
<reference evidence="9 10" key="1">
    <citation type="submission" date="2013-09" db="EMBL/GenBank/DDBJ databases">
        <title>Whole genome sequencing of Halarchaeum acidiphilum strain MH1-52-1.</title>
        <authorList>
            <person name="Shimane Y."/>
            <person name="Minegishi H."/>
            <person name="Nishi S."/>
            <person name="Echigo A."/>
            <person name="Shuto A."/>
            <person name="Konishi M."/>
            <person name="Ito T."/>
            <person name="Ohkuma M."/>
            <person name="Ohta Y."/>
            <person name="Nagano Y."/>
            <person name="Tsubouchi T."/>
            <person name="Mori K."/>
            <person name="Usui K."/>
            <person name="Kamekura M."/>
            <person name="Usami R."/>
            <person name="Takaki Y."/>
            <person name="Hatada Y."/>
        </authorList>
    </citation>
    <scope>NUCLEOTIDE SEQUENCE [LARGE SCALE GENOMIC DNA]</scope>
    <source>
        <strain evidence="9 10">JCM 16109</strain>
    </source>
</reference>
<dbReference type="SMART" id="SM00987">
    <property type="entry name" value="UreE_C"/>
    <property type="match status" value="1"/>
</dbReference>
<sequence>MSDPAFPDADDAYPVEPGCARCPALVEAREHIAWGNGPLDADVVAVGEAPGAGTPEEGLWKGGNWTGMAYTARHSGRIVRELFADSGHDEGFYSIKGECLGAPRGLTSGQVHTNAVKCFPPDGEGPNREPRADELTNCFSHLETELDAVDPAVVVTIGRRATSVLFDAAGRDLDGFIEAVLDPVSGPSLGVTVVPVLHPAYQHMWLSRLGYDCEEYASELGRLIDDYR</sequence>
<evidence type="ECO:0000256" key="4">
    <source>
        <dbReference type="ARBA" id="ARBA00022801"/>
    </source>
</evidence>
<keyword evidence="5" id="KW-0408">Iron</keyword>
<dbReference type="GO" id="GO:0051539">
    <property type="term" value="F:4 iron, 4 sulfur cluster binding"/>
    <property type="evidence" value="ECO:0007669"/>
    <property type="project" value="UniProtKB-KW"/>
</dbReference>
<evidence type="ECO:0000256" key="3">
    <source>
        <dbReference type="ARBA" id="ARBA00022763"/>
    </source>
</evidence>
<evidence type="ECO:0000256" key="7">
    <source>
        <dbReference type="ARBA" id="ARBA00023204"/>
    </source>
</evidence>
<evidence type="ECO:0000256" key="6">
    <source>
        <dbReference type="ARBA" id="ARBA00023014"/>
    </source>
</evidence>
<dbReference type="GO" id="GO:0006281">
    <property type="term" value="P:DNA repair"/>
    <property type="evidence" value="ECO:0007669"/>
    <property type="project" value="UniProtKB-KW"/>
</dbReference>
<dbReference type="EMBL" id="BATA01000016">
    <property type="protein sequence ID" value="GAD52177.1"/>
    <property type="molecule type" value="Genomic_DNA"/>
</dbReference>
<dbReference type="Gene3D" id="3.40.470.10">
    <property type="entry name" value="Uracil-DNA glycosylase-like domain"/>
    <property type="match status" value="1"/>
</dbReference>
<keyword evidence="7" id="KW-0234">DNA repair</keyword>
<keyword evidence="2" id="KW-0479">Metal-binding</keyword>
<evidence type="ECO:0000256" key="2">
    <source>
        <dbReference type="ARBA" id="ARBA00022723"/>
    </source>
</evidence>
<dbReference type="Proteomes" id="UP000016986">
    <property type="component" value="Unassembled WGS sequence"/>
</dbReference>
<name>U2YTU5_9EURY</name>
<gene>
    <name evidence="9" type="ORF">MBEHAL_0937</name>
</gene>
<keyword evidence="6" id="KW-0411">Iron-sulfur</keyword>
<dbReference type="eggNOG" id="arCOG00905">
    <property type="taxonomic scope" value="Archaea"/>
</dbReference>
<proteinExistence type="predicted"/>
<dbReference type="SMART" id="SM00986">
    <property type="entry name" value="UDG"/>
    <property type="match status" value="1"/>
</dbReference>
<dbReference type="InterPro" id="IPR005122">
    <property type="entry name" value="Uracil-DNA_glycosylase-like"/>
</dbReference>
<organism evidence="9 10">
    <name type="scientific">Halarchaeum acidiphilum MH1-52-1</name>
    <dbReference type="NCBI Taxonomy" id="1261545"/>
    <lineage>
        <taxon>Archaea</taxon>
        <taxon>Methanobacteriati</taxon>
        <taxon>Methanobacteriota</taxon>
        <taxon>Stenosarchaea group</taxon>
        <taxon>Halobacteria</taxon>
        <taxon>Halobacteriales</taxon>
        <taxon>Halobacteriaceae</taxon>
    </lineage>
</organism>
<evidence type="ECO:0000259" key="8">
    <source>
        <dbReference type="SMART" id="SM00986"/>
    </source>
</evidence>
<dbReference type="SUPFAM" id="SSF52141">
    <property type="entry name" value="Uracil-DNA glycosylase-like"/>
    <property type="match status" value="1"/>
</dbReference>
<keyword evidence="3" id="KW-0227">DNA damage</keyword>
<feature type="domain" description="Uracil-DNA glycosylase-like" evidence="8">
    <location>
        <begin position="34"/>
        <end position="221"/>
    </location>
</feature>